<dbReference type="Proteomes" id="UP000002700">
    <property type="component" value="Chromosome II"/>
</dbReference>
<reference evidence="1 2" key="1">
    <citation type="submission" date="2005-09" db="EMBL/GenBank/DDBJ databases">
        <authorList>
            <person name="Woods D.E."/>
            <person name="Nierman W.C."/>
        </authorList>
    </citation>
    <scope>NUCLEOTIDE SEQUENCE [LARGE SCALE GENOMIC DNA]</scope>
    <source>
        <strain evidence="1 2">1710b</strain>
    </source>
</reference>
<accession>Q3JKM3</accession>
<dbReference type="AlphaFoldDB" id="Q3JKM3"/>
<proteinExistence type="predicted"/>
<dbReference type="EMBL" id="CP000125">
    <property type="protein sequence ID" value="ABA51644.1"/>
    <property type="molecule type" value="Genomic_DNA"/>
</dbReference>
<sequence>MPDAARTRAARLRDQSSNWRIVASVTEISLSGSLGTP</sequence>
<evidence type="ECO:0000313" key="1">
    <source>
        <dbReference type="EMBL" id="ABA51644.1"/>
    </source>
</evidence>
<dbReference type="HOGENOM" id="CLU_3341328_0_0_4"/>
<name>Q3JKM3_BURP1</name>
<dbReference type="KEGG" id="bpm:BURPS1710b_A0721"/>
<gene>
    <name evidence="1" type="ordered locus">BURPS1710b_A0721</name>
</gene>
<evidence type="ECO:0000313" key="2">
    <source>
        <dbReference type="Proteomes" id="UP000002700"/>
    </source>
</evidence>
<organism evidence="1 2">
    <name type="scientific">Burkholderia pseudomallei (strain 1710b)</name>
    <dbReference type="NCBI Taxonomy" id="320372"/>
    <lineage>
        <taxon>Bacteria</taxon>
        <taxon>Pseudomonadati</taxon>
        <taxon>Pseudomonadota</taxon>
        <taxon>Betaproteobacteria</taxon>
        <taxon>Burkholderiales</taxon>
        <taxon>Burkholderiaceae</taxon>
        <taxon>Burkholderia</taxon>
        <taxon>pseudomallei group</taxon>
    </lineage>
</organism>
<dbReference type="EnsemblBacteria" id="ABA51644">
    <property type="protein sequence ID" value="ABA51644"/>
    <property type="gene ID" value="BURPS1710b_A0721"/>
</dbReference>
<protein>
    <submittedName>
        <fullName evidence="1">Uncharacterized protein</fullName>
    </submittedName>
</protein>